<dbReference type="InterPro" id="IPR002543">
    <property type="entry name" value="FtsK_dom"/>
</dbReference>
<evidence type="ECO:0000313" key="7">
    <source>
        <dbReference type="Proteomes" id="UP000183376"/>
    </source>
</evidence>
<evidence type="ECO:0000256" key="2">
    <source>
        <dbReference type="ARBA" id="ARBA00022840"/>
    </source>
</evidence>
<feature type="binding site" evidence="3">
    <location>
        <begin position="97"/>
        <end position="104"/>
    </location>
    <ligand>
        <name>ATP</name>
        <dbReference type="ChEBI" id="CHEBI:30616"/>
    </ligand>
</feature>
<keyword evidence="7" id="KW-1185">Reference proteome</keyword>
<feature type="binding site" evidence="3">
    <location>
        <begin position="400"/>
        <end position="407"/>
    </location>
    <ligand>
        <name>ATP</name>
        <dbReference type="ChEBI" id="CHEBI:30616"/>
    </ligand>
</feature>
<dbReference type="GO" id="GO:0005524">
    <property type="term" value="F:ATP binding"/>
    <property type="evidence" value="ECO:0007669"/>
    <property type="project" value="UniProtKB-UniRule"/>
</dbReference>
<accession>A0A1H0D0J3</accession>
<feature type="domain" description="FtsK" evidence="5">
    <location>
        <begin position="74"/>
        <end position="272"/>
    </location>
</feature>
<reference evidence="6 7" key="1">
    <citation type="submission" date="2016-10" db="EMBL/GenBank/DDBJ databases">
        <authorList>
            <person name="de Groot N.N."/>
        </authorList>
    </citation>
    <scope>NUCLEOTIDE SEQUENCE [LARGE SCALE GENOMIC DNA]</scope>
    <source>
        <strain evidence="6 7">DSM 44149</strain>
    </source>
</reference>
<dbReference type="InterPro" id="IPR027417">
    <property type="entry name" value="P-loop_NTPase"/>
</dbReference>
<sequence length="819" mass="88639">MNPETVPMRDPASEPARTMRDPASGSAAPMAEPAPDLLRLLGVPGIEALHPQPAWPPRPYDRRLRAPIGLDPAGAPVVLDLKQVEAGGFGPHGLIVGADGSGRDELLRDVLLGLALTHPPEAVNFVLLGHRDAPELEEVAGLPHVLGTALDLAHCPRQRRRMTEQLQGEVDRRHQLQMDGGHPRFLEYQEAIQAGDNLPQLPAIVCAVAGYDVLAADPALRETLLWAAKAGPRGGLHLVLTTNEIDSEQFRGLYSHLAWRIALRTNDEETSRIALGTPDAARLPVRNPGSGFLRTGMTGITEFQAVTSGTSASRLVRTLAGWSPPPPTAWLPAPAPHDLDTVLYPLVITDDGRLLAKHTHFSPQERLSTPIGVLDDPGALAHYSLLFDFAGPHGHLAAYGQPGSGTSTALCTLLASLALRHPADQVGCLLVDLDPGDRPLSTLRELGNVLGSAGADEPEQIAELVYRAGQVVRSREALFSSLGIESIEVLRQRRLHGEPLDDWPSDVFLLIDGWPQLRERFPDLVPLVEHLVDSGPLYGVHLALATDSWQAIDRQMRSKLGTTLELHEAGRGVEAGGHDIQVARPRIQGCPDLPTLAATLARFSAVSPQPAAVPQEPVAELPPEPVLEPEPELQPVVPQAPQPRSTVTWDPEANPHFAVFGEAGPERTGLLRALMREVTQRHPATQSKVLLFDYRSELRDAAEELGDHLVGYADDPETGADMLRDLHALLRNRLPPVEVPAAAVRERNWWNGPDLYLVVDDYDGVSAGPIGLSWLSPLLPIADDLGFHLLLSCTPRVPEDLADDPLLDRLCAMYAPREG</sequence>
<proteinExistence type="predicted"/>
<dbReference type="InterPro" id="IPR050206">
    <property type="entry name" value="FtsK/SpoIIIE/SftA"/>
</dbReference>
<keyword evidence="1 3" id="KW-0547">Nucleotide-binding</keyword>
<dbReference type="SUPFAM" id="SSF52540">
    <property type="entry name" value="P-loop containing nucleoside triphosphate hydrolases"/>
    <property type="match status" value="2"/>
</dbReference>
<keyword evidence="2 3" id="KW-0067">ATP-binding</keyword>
<name>A0A1H0D0J3_ALLAB</name>
<evidence type="ECO:0000256" key="4">
    <source>
        <dbReference type="SAM" id="MobiDB-lite"/>
    </source>
</evidence>
<dbReference type="PANTHER" id="PTHR22683:SF1">
    <property type="entry name" value="TYPE VII SECRETION SYSTEM PROTEIN ESSC"/>
    <property type="match status" value="1"/>
</dbReference>
<dbReference type="STRING" id="211114.SAMN04489726_7508"/>
<organism evidence="6 7">
    <name type="scientific">Allokutzneria albata</name>
    <name type="common">Kibdelosporangium albatum</name>
    <dbReference type="NCBI Taxonomy" id="211114"/>
    <lineage>
        <taxon>Bacteria</taxon>
        <taxon>Bacillati</taxon>
        <taxon>Actinomycetota</taxon>
        <taxon>Actinomycetes</taxon>
        <taxon>Pseudonocardiales</taxon>
        <taxon>Pseudonocardiaceae</taxon>
        <taxon>Allokutzneria</taxon>
    </lineage>
</organism>
<dbReference type="GO" id="GO:0003677">
    <property type="term" value="F:DNA binding"/>
    <property type="evidence" value="ECO:0007669"/>
    <property type="project" value="InterPro"/>
</dbReference>
<protein>
    <submittedName>
        <fullName evidence="6">Type VII secretion protein EccCb</fullName>
    </submittedName>
</protein>
<dbReference type="AlphaFoldDB" id="A0A1H0D0J3"/>
<dbReference type="eggNOG" id="COG1674">
    <property type="taxonomic scope" value="Bacteria"/>
</dbReference>
<dbReference type="Gene3D" id="3.40.50.300">
    <property type="entry name" value="P-loop containing nucleotide triphosphate hydrolases"/>
    <property type="match status" value="3"/>
</dbReference>
<dbReference type="PANTHER" id="PTHR22683">
    <property type="entry name" value="SPORULATION PROTEIN RELATED"/>
    <property type="match status" value="1"/>
</dbReference>
<feature type="region of interest" description="Disordered" evidence="4">
    <location>
        <begin position="1"/>
        <end position="31"/>
    </location>
</feature>
<dbReference type="EMBL" id="LT629701">
    <property type="protein sequence ID" value="SDN63381.1"/>
    <property type="molecule type" value="Genomic_DNA"/>
</dbReference>
<evidence type="ECO:0000259" key="5">
    <source>
        <dbReference type="PROSITE" id="PS50901"/>
    </source>
</evidence>
<evidence type="ECO:0000256" key="1">
    <source>
        <dbReference type="ARBA" id="ARBA00022741"/>
    </source>
</evidence>
<dbReference type="Pfam" id="PF01580">
    <property type="entry name" value="FtsK_SpoIIIE"/>
    <property type="match status" value="2"/>
</dbReference>
<gene>
    <name evidence="6" type="ORF">SAMN04489726_7508</name>
</gene>
<dbReference type="OrthoDB" id="9807790at2"/>
<dbReference type="Proteomes" id="UP000183376">
    <property type="component" value="Chromosome I"/>
</dbReference>
<dbReference type="PROSITE" id="PS50901">
    <property type="entry name" value="FTSK"/>
    <property type="match status" value="2"/>
</dbReference>
<evidence type="ECO:0000313" key="6">
    <source>
        <dbReference type="EMBL" id="SDN63381.1"/>
    </source>
</evidence>
<evidence type="ECO:0000256" key="3">
    <source>
        <dbReference type="PROSITE-ProRule" id="PRU00289"/>
    </source>
</evidence>
<feature type="domain" description="FtsK" evidence="5">
    <location>
        <begin position="382"/>
        <end position="575"/>
    </location>
</feature>